<dbReference type="SUPFAM" id="SSF55874">
    <property type="entry name" value="ATPase domain of HSP90 chaperone/DNA topoisomerase II/histidine kinase"/>
    <property type="match status" value="1"/>
</dbReference>
<keyword evidence="1" id="KW-0723">Serine/threonine-protein kinase</keyword>
<keyword evidence="1" id="KW-0808">Transferase</keyword>
<geneLocation type="plasmid" evidence="3">
    <name>unnamed1</name>
</geneLocation>
<keyword evidence="3" id="KW-0547">Nucleotide-binding</keyword>
<dbReference type="EMBL" id="JAFEJA010000003">
    <property type="protein sequence ID" value="MBM9624540.1"/>
    <property type="molecule type" value="Genomic_DNA"/>
</dbReference>
<reference evidence="3 4" key="1">
    <citation type="journal article" date="2016" name="Arch. Microbiol.">
        <title>Streptomyces zhihengii sp. nov., isolated from rhizospheric soil of Psammosilene tunicoides.</title>
        <authorList>
            <person name="Huang M.J."/>
            <person name="Fei J.J."/>
            <person name="Salam N."/>
            <person name="Kim C.J."/>
            <person name="Hozzein W.N."/>
            <person name="Xiao M."/>
            <person name="Huang H.Q."/>
            <person name="Li W.J."/>
        </authorList>
    </citation>
    <scope>NUCLEOTIDE SEQUENCE [LARGE SCALE GENOMIC DNA]</scope>
    <source>
        <strain evidence="3 4">YIM T102</strain>
    </source>
</reference>
<evidence type="ECO:0000256" key="1">
    <source>
        <dbReference type="ARBA" id="ARBA00022527"/>
    </source>
</evidence>
<keyword evidence="1" id="KW-0418">Kinase</keyword>
<dbReference type="InterPro" id="IPR050267">
    <property type="entry name" value="Anti-sigma-factor_SerPK"/>
</dbReference>
<keyword evidence="3" id="KW-0614">Plasmid</keyword>
<protein>
    <submittedName>
        <fullName evidence="3">ATP-binding protein</fullName>
    </submittedName>
</protein>
<dbReference type="RefSeq" id="WP_205378715.1">
    <property type="nucleotide sequence ID" value="NZ_JAFEJA010000003.1"/>
</dbReference>
<evidence type="ECO:0000313" key="3">
    <source>
        <dbReference type="EMBL" id="MBM9624540.1"/>
    </source>
</evidence>
<name>A0ABS2V6S9_9ACTN</name>
<dbReference type="Gene3D" id="3.30.565.10">
    <property type="entry name" value="Histidine kinase-like ATPase, C-terminal domain"/>
    <property type="match status" value="1"/>
</dbReference>
<sequence>MGETQFPGSESSPIAFSEAGGASATVTGVRLPHLPQASSAARAITAAALADWGVSGEVAEAAILVVSELVTNAIEHARPPVVLNLICDRSRHQLRLEVVDGGPSPRAGRWVASCESDEHGRGLGIVGALAKAHGVHPGAGSTTHWACLPTEGSS</sequence>
<dbReference type="PANTHER" id="PTHR35526">
    <property type="entry name" value="ANTI-SIGMA-F FACTOR RSBW-RELATED"/>
    <property type="match status" value="1"/>
</dbReference>
<keyword evidence="3" id="KW-0067">ATP-binding</keyword>
<gene>
    <name evidence="3" type="ORF">JE024_39040</name>
</gene>
<dbReference type="GO" id="GO:0005524">
    <property type="term" value="F:ATP binding"/>
    <property type="evidence" value="ECO:0007669"/>
    <property type="project" value="UniProtKB-KW"/>
</dbReference>
<evidence type="ECO:0000259" key="2">
    <source>
        <dbReference type="Pfam" id="PF13581"/>
    </source>
</evidence>
<comment type="caution">
    <text evidence="3">The sequence shown here is derived from an EMBL/GenBank/DDBJ whole genome shotgun (WGS) entry which is preliminary data.</text>
</comment>
<evidence type="ECO:0000313" key="4">
    <source>
        <dbReference type="Proteomes" id="UP000664109"/>
    </source>
</evidence>
<proteinExistence type="predicted"/>
<feature type="domain" description="Histidine kinase/HSP90-like ATPase" evidence="2">
    <location>
        <begin position="33"/>
        <end position="136"/>
    </location>
</feature>
<accession>A0ABS2V6S9</accession>
<dbReference type="Proteomes" id="UP000664109">
    <property type="component" value="Unassembled WGS sequence"/>
</dbReference>
<dbReference type="Pfam" id="PF13581">
    <property type="entry name" value="HATPase_c_2"/>
    <property type="match status" value="1"/>
</dbReference>
<dbReference type="InterPro" id="IPR036890">
    <property type="entry name" value="HATPase_C_sf"/>
</dbReference>
<organism evidence="3 4">
    <name type="scientific">Streptomyces zhihengii</name>
    <dbReference type="NCBI Taxonomy" id="1818004"/>
    <lineage>
        <taxon>Bacteria</taxon>
        <taxon>Bacillati</taxon>
        <taxon>Actinomycetota</taxon>
        <taxon>Actinomycetes</taxon>
        <taxon>Kitasatosporales</taxon>
        <taxon>Streptomycetaceae</taxon>
        <taxon>Streptomyces</taxon>
    </lineage>
</organism>
<dbReference type="CDD" id="cd16936">
    <property type="entry name" value="HATPase_RsbW-like"/>
    <property type="match status" value="1"/>
</dbReference>
<keyword evidence="4" id="KW-1185">Reference proteome</keyword>
<dbReference type="PANTHER" id="PTHR35526:SF3">
    <property type="entry name" value="ANTI-SIGMA-F FACTOR RSBW"/>
    <property type="match status" value="1"/>
</dbReference>
<dbReference type="InterPro" id="IPR003594">
    <property type="entry name" value="HATPase_dom"/>
</dbReference>